<gene>
    <name evidence="2" type="ORF">IHBHHGIJ_00298</name>
    <name evidence="3" type="ORF">KFEGEMFD_00852</name>
</gene>
<evidence type="ECO:0000256" key="1">
    <source>
        <dbReference type="SAM" id="Phobius"/>
    </source>
</evidence>
<dbReference type="EMBL" id="CACSIM010000001">
    <property type="protein sequence ID" value="CAA0085093.1"/>
    <property type="molecule type" value="Genomic_DNA"/>
</dbReference>
<feature type="transmembrane region" description="Helical" evidence="1">
    <location>
        <begin position="129"/>
        <end position="147"/>
    </location>
</feature>
<dbReference type="RefSeq" id="WP_159267003.1">
    <property type="nucleotide sequence ID" value="NZ_CACSIK010000001.1"/>
</dbReference>
<dbReference type="Proteomes" id="UP000439591">
    <property type="component" value="Unassembled WGS sequence"/>
</dbReference>
<sequence>MGSKSKSSTSSTSNTLTETLNAALNDEAVLATKGAAARDSAVAVNSTVGIEGSNNYLNVTDHGAIAQALRANENVTSAALDAADKAGARSAASQGSVLNTTRNILNDQVDAVKNLAESLKLGDEQTAKLIAIALIVGVVLVALVYVYKG</sequence>
<reference evidence="4 5" key="1">
    <citation type="submission" date="2019-11" db="EMBL/GenBank/DDBJ databases">
        <authorList>
            <person name="Holert J."/>
        </authorList>
    </citation>
    <scope>NUCLEOTIDE SEQUENCE [LARGE SCALE GENOMIC DNA]</scope>
    <source>
        <strain evidence="3">BC3_2A</strain>
        <strain evidence="2">SB11_1A</strain>
    </source>
</reference>
<evidence type="ECO:0000313" key="5">
    <source>
        <dbReference type="Proteomes" id="UP000439591"/>
    </source>
</evidence>
<keyword evidence="4" id="KW-1185">Reference proteome</keyword>
<name>A0A5S9N6C9_9GAMM</name>
<evidence type="ECO:0000313" key="3">
    <source>
        <dbReference type="EMBL" id="CAA0085093.1"/>
    </source>
</evidence>
<proteinExistence type="predicted"/>
<protein>
    <submittedName>
        <fullName evidence="3">Uncharacterized protein</fullName>
    </submittedName>
</protein>
<accession>A0A5S9N6C9</accession>
<dbReference type="EMBL" id="CACSIK010000001">
    <property type="protein sequence ID" value="CAA0081347.1"/>
    <property type="molecule type" value="Genomic_DNA"/>
</dbReference>
<keyword evidence="1" id="KW-0812">Transmembrane</keyword>
<keyword evidence="1" id="KW-1133">Transmembrane helix</keyword>
<evidence type="ECO:0000313" key="2">
    <source>
        <dbReference type="EMBL" id="CAA0081347.1"/>
    </source>
</evidence>
<dbReference type="AlphaFoldDB" id="A0A5S9N6C9"/>
<dbReference type="Proteomes" id="UP000435877">
    <property type="component" value="Unassembled WGS sequence"/>
</dbReference>
<keyword evidence="1" id="KW-0472">Membrane</keyword>
<evidence type="ECO:0000313" key="4">
    <source>
        <dbReference type="Proteomes" id="UP000435877"/>
    </source>
</evidence>
<organism evidence="3 5">
    <name type="scientific">Zhongshania aliphaticivorans</name>
    <dbReference type="NCBI Taxonomy" id="1470434"/>
    <lineage>
        <taxon>Bacteria</taxon>
        <taxon>Pseudomonadati</taxon>
        <taxon>Pseudomonadota</taxon>
        <taxon>Gammaproteobacteria</taxon>
        <taxon>Cellvibrionales</taxon>
        <taxon>Spongiibacteraceae</taxon>
        <taxon>Zhongshania</taxon>
    </lineage>
</organism>